<protein>
    <submittedName>
        <fullName evidence="3">M20/M25/M40 family metallo-hydrolase</fullName>
    </submittedName>
</protein>
<dbReference type="PANTHER" id="PTHR12147">
    <property type="entry name" value="METALLOPEPTIDASE M28 FAMILY MEMBER"/>
    <property type="match status" value="1"/>
</dbReference>
<keyword evidence="4" id="KW-1185">Reference proteome</keyword>
<evidence type="ECO:0000259" key="2">
    <source>
        <dbReference type="Pfam" id="PF04389"/>
    </source>
</evidence>
<dbReference type="InterPro" id="IPR007484">
    <property type="entry name" value="Peptidase_M28"/>
</dbReference>
<dbReference type="RefSeq" id="WP_212191947.1">
    <property type="nucleotide sequence ID" value="NZ_JAGTAR010000024.1"/>
</dbReference>
<reference evidence="3" key="2">
    <citation type="submission" date="2021-04" db="EMBL/GenBank/DDBJ databases">
        <authorList>
            <person name="Zhang T."/>
            <person name="Zhang Y."/>
            <person name="Lu D."/>
            <person name="Zuo D."/>
            <person name="Du Z."/>
        </authorList>
    </citation>
    <scope>NUCLEOTIDE SEQUENCE</scope>
    <source>
        <strain evidence="3">JR1</strain>
    </source>
</reference>
<dbReference type="PANTHER" id="PTHR12147:SF26">
    <property type="entry name" value="PEPTIDASE M28 DOMAIN-CONTAINING PROTEIN"/>
    <property type="match status" value="1"/>
</dbReference>
<sequence>MKRIIIGAWLLMALSFSAMSQSMQRVKKVVEELSSPAYYGRGYTHKGDSLAADYIARCLTKMRINPVGDSYYQHFPMDINTYVGTPVLSIDGHQLQNGIDWVAYPNSPGVKGTYPLQWINSNMLTSKQQLNSLLASDLENTFICFDTTVTANEQLHYFARNLFTSKRLMVKGIIDCVESPKYSARRYVNEYCTLRVREEWLKPSIDSITIDLENQFIHDYQTQNVSGFIQGQTDTCVALIAHYDHLGTFGEAVYAGANDNASGVAMLLELARHFKQHPPHYSIQLIFFTAEEASFYGSEYYVANPVYPLEKTKLVINFDMVASGTDWTELIHAELYPSIKKQFITLNTAGEYIEQLKPTGYEATSDHYHFHDAGIPALFFWTAGGNDYYHEPLDTPEKLEYPVFEGIYQLVVDFIEQYR</sequence>
<keyword evidence="1" id="KW-0732">Signal</keyword>
<feature type="chain" id="PRO_5037511486" evidence="1">
    <location>
        <begin position="21"/>
        <end position="419"/>
    </location>
</feature>
<dbReference type="GO" id="GO:0006508">
    <property type="term" value="P:proteolysis"/>
    <property type="evidence" value="ECO:0007669"/>
    <property type="project" value="InterPro"/>
</dbReference>
<gene>
    <name evidence="3" type="ORF">KDU71_15215</name>
</gene>
<accession>A0A941F500</accession>
<evidence type="ECO:0000256" key="1">
    <source>
        <dbReference type="SAM" id="SignalP"/>
    </source>
</evidence>
<dbReference type="EMBL" id="JAGTAR010000024">
    <property type="protein sequence ID" value="MBR8536921.1"/>
    <property type="molecule type" value="Genomic_DNA"/>
</dbReference>
<dbReference type="Pfam" id="PF04389">
    <property type="entry name" value="Peptidase_M28"/>
    <property type="match status" value="1"/>
</dbReference>
<dbReference type="AlphaFoldDB" id="A0A941F500"/>
<dbReference type="InterPro" id="IPR045175">
    <property type="entry name" value="M28_fam"/>
</dbReference>
<reference evidence="3" key="1">
    <citation type="journal article" date="2018" name="Int. J. Syst. Evol. Microbiol.">
        <title>Carboxylicivirga sediminis sp. nov., isolated from coastal sediment.</title>
        <authorList>
            <person name="Wang F.Q."/>
            <person name="Ren L.H."/>
            <person name="Zou R.J."/>
            <person name="Sun Y.Z."/>
            <person name="Liu X.J."/>
            <person name="Jiang F."/>
            <person name="Liu L.J."/>
        </authorList>
    </citation>
    <scope>NUCLEOTIDE SEQUENCE</scope>
    <source>
        <strain evidence="3">JR1</strain>
    </source>
</reference>
<dbReference type="Proteomes" id="UP000679220">
    <property type="component" value="Unassembled WGS sequence"/>
</dbReference>
<dbReference type="Gene3D" id="3.40.630.10">
    <property type="entry name" value="Zn peptidases"/>
    <property type="match status" value="1"/>
</dbReference>
<feature type="signal peptide" evidence="1">
    <location>
        <begin position="1"/>
        <end position="20"/>
    </location>
</feature>
<proteinExistence type="predicted"/>
<comment type="caution">
    <text evidence="3">The sequence shown here is derived from an EMBL/GenBank/DDBJ whole genome shotgun (WGS) entry which is preliminary data.</text>
</comment>
<evidence type="ECO:0000313" key="4">
    <source>
        <dbReference type="Proteomes" id="UP000679220"/>
    </source>
</evidence>
<organism evidence="3 4">
    <name type="scientific">Carboxylicivirga sediminis</name>
    <dbReference type="NCBI Taxonomy" id="2006564"/>
    <lineage>
        <taxon>Bacteria</taxon>
        <taxon>Pseudomonadati</taxon>
        <taxon>Bacteroidota</taxon>
        <taxon>Bacteroidia</taxon>
        <taxon>Marinilabiliales</taxon>
        <taxon>Marinilabiliaceae</taxon>
        <taxon>Carboxylicivirga</taxon>
    </lineage>
</organism>
<dbReference type="GO" id="GO:0008235">
    <property type="term" value="F:metalloexopeptidase activity"/>
    <property type="evidence" value="ECO:0007669"/>
    <property type="project" value="InterPro"/>
</dbReference>
<feature type="domain" description="Peptidase M28" evidence="2">
    <location>
        <begin position="224"/>
        <end position="414"/>
    </location>
</feature>
<name>A0A941F500_9BACT</name>
<dbReference type="SUPFAM" id="SSF53187">
    <property type="entry name" value="Zn-dependent exopeptidases"/>
    <property type="match status" value="1"/>
</dbReference>
<evidence type="ECO:0000313" key="3">
    <source>
        <dbReference type="EMBL" id="MBR8536921.1"/>
    </source>
</evidence>